<evidence type="ECO:0000256" key="7">
    <source>
        <dbReference type="ARBA" id="ARBA00022984"/>
    </source>
</evidence>
<comment type="similarity">
    <text evidence="2">Belongs to the YkuD family.</text>
</comment>
<keyword evidence="4" id="KW-0808">Transferase</keyword>
<keyword evidence="6 9" id="KW-0133">Cell shape</keyword>
<keyword evidence="10" id="KW-0812">Transmembrane</keyword>
<evidence type="ECO:0000256" key="5">
    <source>
        <dbReference type="ARBA" id="ARBA00022801"/>
    </source>
</evidence>
<dbReference type="SUPFAM" id="SSF47090">
    <property type="entry name" value="PGBD-like"/>
    <property type="match status" value="1"/>
</dbReference>
<evidence type="ECO:0000256" key="6">
    <source>
        <dbReference type="ARBA" id="ARBA00022960"/>
    </source>
</evidence>
<evidence type="ECO:0000256" key="9">
    <source>
        <dbReference type="PROSITE-ProRule" id="PRU01373"/>
    </source>
</evidence>
<dbReference type="InterPro" id="IPR005490">
    <property type="entry name" value="LD_TPept_cat_dom"/>
</dbReference>
<evidence type="ECO:0000256" key="10">
    <source>
        <dbReference type="SAM" id="Phobius"/>
    </source>
</evidence>
<feature type="domain" description="L,D-TPase catalytic" evidence="11">
    <location>
        <begin position="64"/>
        <end position="174"/>
    </location>
</feature>
<dbReference type="GO" id="GO:0071555">
    <property type="term" value="P:cell wall organization"/>
    <property type="evidence" value="ECO:0007669"/>
    <property type="project" value="UniProtKB-UniRule"/>
</dbReference>
<keyword evidence="3" id="KW-0328">Glycosyltransferase</keyword>
<evidence type="ECO:0000313" key="13">
    <source>
        <dbReference type="Proteomes" id="UP000284177"/>
    </source>
</evidence>
<dbReference type="PANTHER" id="PTHR30582">
    <property type="entry name" value="L,D-TRANSPEPTIDASE"/>
    <property type="match status" value="1"/>
</dbReference>
<evidence type="ECO:0000259" key="11">
    <source>
        <dbReference type="PROSITE" id="PS52029"/>
    </source>
</evidence>
<dbReference type="OrthoDB" id="9787225at2"/>
<dbReference type="CDD" id="cd16913">
    <property type="entry name" value="YkuD_like"/>
    <property type="match status" value="1"/>
</dbReference>
<dbReference type="EMBL" id="MCIB01000002">
    <property type="protein sequence ID" value="RKD34166.1"/>
    <property type="molecule type" value="Genomic_DNA"/>
</dbReference>
<dbReference type="Gene3D" id="2.40.440.10">
    <property type="entry name" value="L,D-transpeptidase catalytic domain-like"/>
    <property type="match status" value="1"/>
</dbReference>
<dbReference type="InterPro" id="IPR050979">
    <property type="entry name" value="LD-transpeptidase"/>
</dbReference>
<feature type="active site" description="Nucleophile" evidence="9">
    <location>
        <position position="150"/>
    </location>
</feature>
<accession>A0A419T9M8</accession>
<dbReference type="PANTHER" id="PTHR30582:SF24">
    <property type="entry name" value="L,D-TRANSPEPTIDASE ERFK_SRFK-RELATED"/>
    <property type="match status" value="1"/>
</dbReference>
<dbReference type="InterPro" id="IPR002477">
    <property type="entry name" value="Peptidoglycan-bd-like"/>
</dbReference>
<organism evidence="12 13">
    <name type="scientific">Thermohalobacter berrensis</name>
    <dbReference type="NCBI Taxonomy" id="99594"/>
    <lineage>
        <taxon>Bacteria</taxon>
        <taxon>Bacillati</taxon>
        <taxon>Bacillota</taxon>
        <taxon>Tissierellia</taxon>
        <taxon>Tissierellales</taxon>
        <taxon>Thermohalobacteraceae</taxon>
        <taxon>Thermohalobacter</taxon>
    </lineage>
</organism>
<dbReference type="AlphaFoldDB" id="A0A419T9M8"/>
<comment type="pathway">
    <text evidence="1 9">Cell wall biogenesis; peptidoglycan biosynthesis.</text>
</comment>
<dbReference type="InterPro" id="IPR038063">
    <property type="entry name" value="Transpep_catalytic_dom"/>
</dbReference>
<proteinExistence type="inferred from homology"/>
<dbReference type="GO" id="GO:0008360">
    <property type="term" value="P:regulation of cell shape"/>
    <property type="evidence" value="ECO:0007669"/>
    <property type="project" value="UniProtKB-UniRule"/>
</dbReference>
<comment type="caution">
    <text evidence="12">The sequence shown here is derived from an EMBL/GenBank/DDBJ whole genome shotgun (WGS) entry which is preliminary data.</text>
</comment>
<dbReference type="PROSITE" id="PS52029">
    <property type="entry name" value="LD_TPASE"/>
    <property type="match status" value="1"/>
</dbReference>
<keyword evidence="10" id="KW-0472">Membrane</keyword>
<evidence type="ECO:0000256" key="1">
    <source>
        <dbReference type="ARBA" id="ARBA00004752"/>
    </source>
</evidence>
<keyword evidence="13" id="KW-1185">Reference proteome</keyword>
<evidence type="ECO:0000313" key="12">
    <source>
        <dbReference type="EMBL" id="RKD34166.1"/>
    </source>
</evidence>
<evidence type="ECO:0000256" key="2">
    <source>
        <dbReference type="ARBA" id="ARBA00005992"/>
    </source>
</evidence>
<reference evidence="12 13" key="1">
    <citation type="submission" date="2016-08" db="EMBL/GenBank/DDBJ databases">
        <title>Novel Firmicutes and Novel Genomes.</title>
        <authorList>
            <person name="Poppleton D.I."/>
            <person name="Gribaldo S."/>
        </authorList>
    </citation>
    <scope>NUCLEOTIDE SEQUENCE [LARGE SCALE GENOMIC DNA]</scope>
    <source>
        <strain evidence="12 13">CTT3</strain>
    </source>
</reference>
<dbReference type="SUPFAM" id="SSF141523">
    <property type="entry name" value="L,D-transpeptidase catalytic domain-like"/>
    <property type="match status" value="1"/>
</dbReference>
<protein>
    <recommendedName>
        <fullName evidence="11">L,D-TPase catalytic domain-containing protein</fullName>
    </recommendedName>
</protein>
<gene>
    <name evidence="12" type="ORF">BET03_07705</name>
</gene>
<keyword evidence="10" id="KW-1133">Transmembrane helix</keyword>
<dbReference type="GO" id="GO:0018104">
    <property type="term" value="P:peptidoglycan-protein cross-linking"/>
    <property type="evidence" value="ECO:0007669"/>
    <property type="project" value="TreeGrafter"/>
</dbReference>
<keyword evidence="5" id="KW-0378">Hydrolase</keyword>
<dbReference type="Pfam" id="PF01471">
    <property type="entry name" value="PG_binding_1"/>
    <property type="match status" value="1"/>
</dbReference>
<evidence type="ECO:0000256" key="3">
    <source>
        <dbReference type="ARBA" id="ARBA00022676"/>
    </source>
</evidence>
<dbReference type="GO" id="GO:0005576">
    <property type="term" value="C:extracellular region"/>
    <property type="evidence" value="ECO:0007669"/>
    <property type="project" value="TreeGrafter"/>
</dbReference>
<dbReference type="InterPro" id="IPR036365">
    <property type="entry name" value="PGBD-like_sf"/>
</dbReference>
<dbReference type="Proteomes" id="UP000284177">
    <property type="component" value="Unassembled WGS sequence"/>
</dbReference>
<sequence length="255" mass="29394">MVKLRRFTLILFSFICILIVIIVGNKITLYLKNQKVERKGIKFVTSQYEKWEEEKLKENKDYNLGILIDIDRKYLYLIDMKKNKLIKRYVVATGRPSSPSPIGSYKIIEKAKWGGGFGSRWMRINVPWGKYGIHGTNKPGSIGYNASHGCIRMRNKDVEELYSLVKYNTPVVLIKGSYGPFGHGFRTLRPGDRGADVREVQRVLKEKEYYYGALDGIYGNGMKAALIRFLKENNMPITDRIGYTVYKKLGIILMD</sequence>
<evidence type="ECO:0000256" key="4">
    <source>
        <dbReference type="ARBA" id="ARBA00022679"/>
    </source>
</evidence>
<keyword evidence="8 9" id="KW-0961">Cell wall biogenesis/degradation</keyword>
<name>A0A419T9M8_9FIRM</name>
<dbReference type="Pfam" id="PF03734">
    <property type="entry name" value="YkuD"/>
    <property type="match status" value="1"/>
</dbReference>
<dbReference type="InterPro" id="IPR036366">
    <property type="entry name" value="PGBDSf"/>
</dbReference>
<evidence type="ECO:0000256" key="8">
    <source>
        <dbReference type="ARBA" id="ARBA00023316"/>
    </source>
</evidence>
<dbReference type="UniPathway" id="UPA00219"/>
<dbReference type="GO" id="GO:0071972">
    <property type="term" value="F:peptidoglycan L,D-transpeptidase activity"/>
    <property type="evidence" value="ECO:0007669"/>
    <property type="project" value="TreeGrafter"/>
</dbReference>
<feature type="transmembrane region" description="Helical" evidence="10">
    <location>
        <begin position="7"/>
        <end position="31"/>
    </location>
</feature>
<dbReference type="Gene3D" id="1.10.101.10">
    <property type="entry name" value="PGBD-like superfamily/PGBD"/>
    <property type="match status" value="1"/>
</dbReference>
<feature type="active site" description="Proton donor/acceptor" evidence="9">
    <location>
        <position position="134"/>
    </location>
</feature>
<dbReference type="GO" id="GO:0016757">
    <property type="term" value="F:glycosyltransferase activity"/>
    <property type="evidence" value="ECO:0007669"/>
    <property type="project" value="UniProtKB-KW"/>
</dbReference>
<keyword evidence="7 9" id="KW-0573">Peptidoglycan synthesis</keyword>